<keyword evidence="1" id="KW-0805">Transcription regulation</keyword>
<dbReference type="PANTHER" id="PTHR43130:SF3">
    <property type="entry name" value="HTH-TYPE TRANSCRIPTIONAL REGULATOR RV1931C"/>
    <property type="match status" value="1"/>
</dbReference>
<keyword evidence="6" id="KW-1185">Reference proteome</keyword>
<evidence type="ECO:0000256" key="1">
    <source>
        <dbReference type="ARBA" id="ARBA00023015"/>
    </source>
</evidence>
<gene>
    <name evidence="5" type="ORF">JYK02_12850</name>
</gene>
<dbReference type="PROSITE" id="PS00041">
    <property type="entry name" value="HTH_ARAC_FAMILY_1"/>
    <property type="match status" value="1"/>
</dbReference>
<dbReference type="SMART" id="SM00342">
    <property type="entry name" value="HTH_ARAC"/>
    <property type="match status" value="1"/>
</dbReference>
<dbReference type="PANTHER" id="PTHR43130">
    <property type="entry name" value="ARAC-FAMILY TRANSCRIPTIONAL REGULATOR"/>
    <property type="match status" value="1"/>
</dbReference>
<name>A0ABS3DBL0_9BACT</name>
<keyword evidence="3" id="KW-0804">Transcription</keyword>
<dbReference type="InterPro" id="IPR029062">
    <property type="entry name" value="Class_I_gatase-like"/>
</dbReference>
<dbReference type="InterPro" id="IPR018060">
    <property type="entry name" value="HTH_AraC"/>
</dbReference>
<feature type="domain" description="HTH araC/xylS-type" evidence="4">
    <location>
        <begin position="253"/>
        <end position="351"/>
    </location>
</feature>
<proteinExistence type="predicted"/>
<dbReference type="InterPro" id="IPR018062">
    <property type="entry name" value="HTH_AraC-typ_CS"/>
</dbReference>
<dbReference type="SUPFAM" id="SSF46689">
    <property type="entry name" value="Homeodomain-like"/>
    <property type="match status" value="2"/>
</dbReference>
<comment type="caution">
    <text evidence="5">The sequence shown here is derived from an EMBL/GenBank/DDBJ whole genome shotgun (WGS) entry which is preliminary data.</text>
</comment>
<protein>
    <submittedName>
        <fullName evidence="5">Helix-turn-helix domain-containing protein</fullName>
    </submittedName>
</protein>
<reference evidence="5 6" key="1">
    <citation type="submission" date="2021-02" db="EMBL/GenBank/DDBJ databases">
        <title>De Novo genome assembly of isolated myxobacteria.</title>
        <authorList>
            <person name="Stevens D.C."/>
        </authorList>
    </citation>
    <scope>NUCLEOTIDE SEQUENCE [LARGE SCALE GENOMIC DNA]</scope>
    <source>
        <strain evidence="5 6">ATCC 29039</strain>
    </source>
</reference>
<sequence>MEDAEEALSTASGGIDTLRSSLARVITHVVLDGVAEGPLGVGLDVVGTAARLAEAGLVPGLRQAKPLRQRVVSLDGRPVRSGTGRPVSVDGALSLRGVKAGDVLVVPGLSAATERAVGHLLSRDDAARGAELLARAAAKGAVVAASCSATFVLAASGLLTGRSATTTWWLVPAFVRRFPQVTVRADRMVVESEGVLTAGSAFAHADLMLALVARVASPSLAHLVARYLVLDERASQARYMVMEHLRVSDPALSAVERFVAANLGRQLSLDELAHAAATSTRTLARRVQAGLGMTPLEFVQRVRMAHASHLLETTRESVEEVSARVGYADAAAFRRVYRRYAGETPRGRAPAGARKR</sequence>
<dbReference type="Pfam" id="PF12833">
    <property type="entry name" value="HTH_18"/>
    <property type="match status" value="1"/>
</dbReference>
<dbReference type="InterPro" id="IPR009057">
    <property type="entry name" value="Homeodomain-like_sf"/>
</dbReference>
<dbReference type="SUPFAM" id="SSF52317">
    <property type="entry name" value="Class I glutamine amidotransferase-like"/>
    <property type="match status" value="1"/>
</dbReference>
<dbReference type="PROSITE" id="PS01124">
    <property type="entry name" value="HTH_ARAC_FAMILY_2"/>
    <property type="match status" value="1"/>
</dbReference>
<dbReference type="InterPro" id="IPR052158">
    <property type="entry name" value="INH-QAR"/>
</dbReference>
<organism evidence="5 6">
    <name type="scientific">Corallococcus macrosporus</name>
    <dbReference type="NCBI Taxonomy" id="35"/>
    <lineage>
        <taxon>Bacteria</taxon>
        <taxon>Pseudomonadati</taxon>
        <taxon>Myxococcota</taxon>
        <taxon>Myxococcia</taxon>
        <taxon>Myxococcales</taxon>
        <taxon>Cystobacterineae</taxon>
        <taxon>Myxococcaceae</taxon>
        <taxon>Corallococcus</taxon>
    </lineage>
</organism>
<evidence type="ECO:0000313" key="5">
    <source>
        <dbReference type="EMBL" id="MBN8228391.1"/>
    </source>
</evidence>
<accession>A0ABS3DBL0</accession>
<evidence type="ECO:0000256" key="3">
    <source>
        <dbReference type="ARBA" id="ARBA00023163"/>
    </source>
</evidence>
<dbReference type="Gene3D" id="3.40.50.880">
    <property type="match status" value="1"/>
</dbReference>
<dbReference type="Gene3D" id="1.10.10.60">
    <property type="entry name" value="Homeodomain-like"/>
    <property type="match status" value="1"/>
</dbReference>
<evidence type="ECO:0000256" key="2">
    <source>
        <dbReference type="ARBA" id="ARBA00023125"/>
    </source>
</evidence>
<evidence type="ECO:0000313" key="6">
    <source>
        <dbReference type="Proteomes" id="UP000664052"/>
    </source>
</evidence>
<dbReference type="Proteomes" id="UP000664052">
    <property type="component" value="Unassembled WGS sequence"/>
</dbReference>
<dbReference type="Pfam" id="PF01965">
    <property type="entry name" value="DJ-1_PfpI"/>
    <property type="match status" value="1"/>
</dbReference>
<keyword evidence="2" id="KW-0238">DNA-binding</keyword>
<evidence type="ECO:0000259" key="4">
    <source>
        <dbReference type="PROSITE" id="PS01124"/>
    </source>
</evidence>
<dbReference type="EMBL" id="JAFIMU010000007">
    <property type="protein sequence ID" value="MBN8228391.1"/>
    <property type="molecule type" value="Genomic_DNA"/>
</dbReference>
<dbReference type="InterPro" id="IPR002818">
    <property type="entry name" value="DJ-1/PfpI"/>
</dbReference>